<dbReference type="PANTHER" id="PTHR21531">
    <property type="entry name" value="LOW-TEMPERATURE VIABILITY PROTEIN LTV1-RELATED"/>
    <property type="match status" value="1"/>
</dbReference>
<dbReference type="AlphaFoldDB" id="A0A0B2VWP9"/>
<organism evidence="4 5">
    <name type="scientific">Toxocara canis</name>
    <name type="common">Canine roundworm</name>
    <dbReference type="NCBI Taxonomy" id="6265"/>
    <lineage>
        <taxon>Eukaryota</taxon>
        <taxon>Metazoa</taxon>
        <taxon>Ecdysozoa</taxon>
        <taxon>Nematoda</taxon>
        <taxon>Chromadorea</taxon>
        <taxon>Rhabditida</taxon>
        <taxon>Spirurina</taxon>
        <taxon>Ascaridomorpha</taxon>
        <taxon>Ascaridoidea</taxon>
        <taxon>Toxocaridae</taxon>
        <taxon>Toxocara</taxon>
    </lineage>
</organism>
<dbReference type="GO" id="GO:0005829">
    <property type="term" value="C:cytosol"/>
    <property type="evidence" value="ECO:0007669"/>
    <property type="project" value="TreeGrafter"/>
</dbReference>
<evidence type="ECO:0000313" key="4">
    <source>
        <dbReference type="EMBL" id="KHN86103.1"/>
    </source>
</evidence>
<keyword evidence="5" id="KW-1185">Reference proteome</keyword>
<dbReference type="OMA" id="TKEFLFM"/>
<dbReference type="EMBL" id="JPKZ01000645">
    <property type="protein sequence ID" value="KHN86103.1"/>
    <property type="molecule type" value="Genomic_DNA"/>
</dbReference>
<reference evidence="4 5" key="1">
    <citation type="submission" date="2014-11" db="EMBL/GenBank/DDBJ databases">
        <title>Genetic blueprint of the zoonotic pathogen Toxocara canis.</title>
        <authorList>
            <person name="Zhu X.-Q."/>
            <person name="Korhonen P.K."/>
            <person name="Cai H."/>
            <person name="Young N.D."/>
            <person name="Nejsum P."/>
            <person name="von Samson-Himmelstjerna G."/>
            <person name="Boag P.R."/>
            <person name="Tan P."/>
            <person name="Li Q."/>
            <person name="Min J."/>
            <person name="Yang Y."/>
            <person name="Wang X."/>
            <person name="Fang X."/>
            <person name="Hall R.S."/>
            <person name="Hofmann A."/>
            <person name="Sternberg P.W."/>
            <person name="Jex A.R."/>
            <person name="Gasser R.B."/>
        </authorList>
    </citation>
    <scope>NUCLEOTIDE SEQUENCE [LARGE SCALE GENOMIC DNA]</scope>
    <source>
        <strain evidence="4">PN_DK_2014</strain>
    </source>
</reference>
<gene>
    <name evidence="4" type="primary">ltv1</name>
    <name evidence="4" type="ORF">Tcan_17719</name>
</gene>
<dbReference type="GO" id="GO:0030688">
    <property type="term" value="C:preribosome, small subunit precursor"/>
    <property type="evidence" value="ECO:0007669"/>
    <property type="project" value="TreeGrafter"/>
</dbReference>
<dbReference type="Pfam" id="PF04180">
    <property type="entry name" value="LTV"/>
    <property type="match status" value="1"/>
</dbReference>
<dbReference type="GO" id="GO:0000056">
    <property type="term" value="P:ribosomal small subunit export from nucleus"/>
    <property type="evidence" value="ECO:0007669"/>
    <property type="project" value="TreeGrafter"/>
</dbReference>
<evidence type="ECO:0000256" key="3">
    <source>
        <dbReference type="SAM" id="MobiDB-lite"/>
    </source>
</evidence>
<dbReference type="Proteomes" id="UP000031036">
    <property type="component" value="Unassembled WGS sequence"/>
</dbReference>
<comment type="similarity">
    <text evidence="1">Belongs to the LTV1 family.</text>
</comment>
<dbReference type="STRING" id="6265.A0A0B2VWP9"/>
<evidence type="ECO:0000313" key="5">
    <source>
        <dbReference type="Proteomes" id="UP000031036"/>
    </source>
</evidence>
<dbReference type="InterPro" id="IPR007307">
    <property type="entry name" value="Ltv1"/>
</dbReference>
<comment type="caution">
    <text evidence="4">The sequence shown here is derived from an EMBL/GenBank/DDBJ whole genome shotgun (WGS) entry which is preliminary data.</text>
</comment>
<sequence length="416" mass="47296">MPKNKKKWIDNKNAETFRLVHRSQKDPLIADDTVGERVLQPIEKKNVEEHIKYGIYYDDDYNYLQHLRSVNEVSEFEAGERTIIRAPKGKANLPSTLFETGGVELNVGLLNQAASPGDMPELDEDIVAALEGDIEYTDELEDDFVLKANGGELPSSRPPEPVTVVSRSKPARDSESESYEGDSYFDSDTQEDSDEDKEMCGEMACNSAHSRIIDEQFERLCNDGELSEDEEEMAENLLEPDSHRMKELVDEYKRSTENPVLENDEIARRYAFASDSEGECESLDRISVECPTLKKAKWDCESVLSSYSNIYNRPTVIKEPTRRRLGNRNTGINAEQKQSVEAMDCESESAVNGIVGSTRRRREETADEKRERKKAVKEARAERRAEKKANKRAFAETRHKFVSQAADRSIRVVHIA</sequence>
<protein>
    <recommendedName>
        <fullName evidence="2">Protein LTV1 homolog</fullName>
    </recommendedName>
</protein>
<dbReference type="OrthoDB" id="5852896at2759"/>
<name>A0A0B2VWP9_TOXCA</name>
<proteinExistence type="inferred from homology"/>
<dbReference type="GO" id="GO:0042274">
    <property type="term" value="P:ribosomal small subunit biogenesis"/>
    <property type="evidence" value="ECO:0007669"/>
    <property type="project" value="InterPro"/>
</dbReference>
<feature type="region of interest" description="Disordered" evidence="3">
    <location>
        <begin position="148"/>
        <end position="196"/>
    </location>
</feature>
<feature type="region of interest" description="Disordered" evidence="3">
    <location>
        <begin position="336"/>
        <end position="397"/>
    </location>
</feature>
<feature type="compositionally biased region" description="Basic and acidic residues" evidence="3">
    <location>
        <begin position="361"/>
        <end position="397"/>
    </location>
</feature>
<evidence type="ECO:0000256" key="2">
    <source>
        <dbReference type="ARBA" id="ARBA00021561"/>
    </source>
</evidence>
<dbReference type="GO" id="GO:0005634">
    <property type="term" value="C:nucleus"/>
    <property type="evidence" value="ECO:0007669"/>
    <property type="project" value="TreeGrafter"/>
</dbReference>
<feature type="compositionally biased region" description="Acidic residues" evidence="3">
    <location>
        <begin position="176"/>
        <end position="196"/>
    </location>
</feature>
<dbReference type="PANTHER" id="PTHR21531:SF0">
    <property type="entry name" value="PROTEIN LTV1 HOMOLOG"/>
    <property type="match status" value="1"/>
</dbReference>
<accession>A0A0B2VWP9</accession>
<evidence type="ECO:0000256" key="1">
    <source>
        <dbReference type="ARBA" id="ARBA00009078"/>
    </source>
</evidence>